<proteinExistence type="predicted"/>
<accession>A0A803PRF7</accession>
<organism evidence="2 3">
    <name type="scientific">Cannabis sativa</name>
    <name type="common">Hemp</name>
    <name type="synonym">Marijuana</name>
    <dbReference type="NCBI Taxonomy" id="3483"/>
    <lineage>
        <taxon>Eukaryota</taxon>
        <taxon>Viridiplantae</taxon>
        <taxon>Streptophyta</taxon>
        <taxon>Embryophyta</taxon>
        <taxon>Tracheophyta</taxon>
        <taxon>Spermatophyta</taxon>
        <taxon>Magnoliopsida</taxon>
        <taxon>eudicotyledons</taxon>
        <taxon>Gunneridae</taxon>
        <taxon>Pentapetalae</taxon>
        <taxon>rosids</taxon>
        <taxon>fabids</taxon>
        <taxon>Rosales</taxon>
        <taxon>Cannabaceae</taxon>
        <taxon>Cannabis</taxon>
    </lineage>
</organism>
<reference evidence="2" key="2">
    <citation type="submission" date="2021-03" db="UniProtKB">
        <authorList>
            <consortium name="EnsemblPlants"/>
        </authorList>
    </citation>
    <scope>IDENTIFICATION</scope>
</reference>
<dbReference type="Proteomes" id="UP000596661">
    <property type="component" value="Chromosome 5"/>
</dbReference>
<dbReference type="PANTHER" id="PTHR15503:SF45">
    <property type="entry name" value="RNA-DIRECTED DNA POLYMERASE HOMOLOG"/>
    <property type="match status" value="1"/>
</dbReference>
<feature type="compositionally biased region" description="Polar residues" evidence="1">
    <location>
        <begin position="18"/>
        <end position="48"/>
    </location>
</feature>
<keyword evidence="3" id="KW-1185">Reference proteome</keyword>
<evidence type="ECO:0000313" key="2">
    <source>
        <dbReference type="EnsemblPlants" id="cds.evm.model.05.691"/>
    </source>
</evidence>
<dbReference type="PROSITE" id="PS00141">
    <property type="entry name" value="ASP_PROTEASE"/>
    <property type="match status" value="1"/>
</dbReference>
<reference evidence="2" key="1">
    <citation type="submission" date="2018-11" db="EMBL/GenBank/DDBJ databases">
        <authorList>
            <person name="Grassa J C."/>
        </authorList>
    </citation>
    <scope>NUCLEOTIDE SEQUENCE [LARGE SCALE GENOMIC DNA]</scope>
</reference>
<evidence type="ECO:0000256" key="1">
    <source>
        <dbReference type="SAM" id="MobiDB-lite"/>
    </source>
</evidence>
<dbReference type="GO" id="GO:0004190">
    <property type="term" value="F:aspartic-type endopeptidase activity"/>
    <property type="evidence" value="ECO:0007669"/>
    <property type="project" value="InterPro"/>
</dbReference>
<dbReference type="Gramene" id="evm.model.05.691">
    <property type="protein sequence ID" value="cds.evm.model.05.691"/>
    <property type="gene ID" value="evm.TU.05.691"/>
</dbReference>
<feature type="region of interest" description="Disordered" evidence="1">
    <location>
        <begin position="13"/>
        <end position="65"/>
    </location>
</feature>
<sequence>MIWLSLPITPLLSRDGSEGSSSQRDGGDSNINQKRNNFPTSGGSSQSKRFCGNQGRGGRQTNSYPECPRFKKHHPEECNRKTCFQWLCGALQKDYPQLIKEEQKQEAKPILAQVFAITQADVAVSHFVVTSQLPVDDSYYTVLFDSGATHSYVASRVIDELGRTCDFIDIVFGTLLPSGEWVISKRWVRSMPIRIVNMELSVDLIELELTEFDIVLGMDSLPKYLASIYCKQKMVTFQPEGEEPFMFGESV</sequence>
<dbReference type="GO" id="GO:0006508">
    <property type="term" value="P:proteolysis"/>
    <property type="evidence" value="ECO:0007669"/>
    <property type="project" value="InterPro"/>
</dbReference>
<dbReference type="EnsemblPlants" id="evm.model.05.691">
    <property type="protein sequence ID" value="cds.evm.model.05.691"/>
    <property type="gene ID" value="evm.TU.05.691"/>
</dbReference>
<dbReference type="InterPro" id="IPR001969">
    <property type="entry name" value="Aspartic_peptidase_AS"/>
</dbReference>
<dbReference type="InterPro" id="IPR021109">
    <property type="entry name" value="Peptidase_aspartic_dom_sf"/>
</dbReference>
<dbReference type="EMBL" id="UZAU01000440">
    <property type="status" value="NOT_ANNOTATED_CDS"/>
    <property type="molecule type" value="Genomic_DNA"/>
</dbReference>
<dbReference type="Gene3D" id="2.40.70.10">
    <property type="entry name" value="Acid Proteases"/>
    <property type="match status" value="1"/>
</dbReference>
<evidence type="ECO:0000313" key="3">
    <source>
        <dbReference type="Proteomes" id="UP000596661"/>
    </source>
</evidence>
<dbReference type="AlphaFoldDB" id="A0A803PRF7"/>
<dbReference type="CDD" id="cd00303">
    <property type="entry name" value="retropepsin_like"/>
    <property type="match status" value="1"/>
</dbReference>
<evidence type="ECO:0008006" key="4">
    <source>
        <dbReference type="Google" id="ProtNLM"/>
    </source>
</evidence>
<dbReference type="Pfam" id="PF08284">
    <property type="entry name" value="RVP_2"/>
    <property type="match status" value="1"/>
</dbReference>
<dbReference type="InterPro" id="IPR032567">
    <property type="entry name" value="RTL1-rel"/>
</dbReference>
<dbReference type="OMA" id="LASIYCK"/>
<name>A0A803PRF7_CANSA</name>
<dbReference type="SUPFAM" id="SSF50630">
    <property type="entry name" value="Acid proteases"/>
    <property type="match status" value="1"/>
</dbReference>
<protein>
    <recommendedName>
        <fullName evidence="4">Gag-pol polyprotein</fullName>
    </recommendedName>
</protein>
<dbReference type="PANTHER" id="PTHR15503">
    <property type="entry name" value="LDOC1 RELATED"/>
    <property type="match status" value="1"/>
</dbReference>